<dbReference type="InterPro" id="IPR003855">
    <property type="entry name" value="K+_transporter"/>
</dbReference>
<feature type="transmembrane region" description="Helical" evidence="12">
    <location>
        <begin position="373"/>
        <end position="397"/>
    </location>
</feature>
<evidence type="ECO:0000259" key="14">
    <source>
        <dbReference type="Pfam" id="PF22776"/>
    </source>
</evidence>
<comment type="subcellular location">
    <subcellularLocation>
        <location evidence="12">Cell membrane</location>
        <topology evidence="12">Multi-pass membrane protein</topology>
    </subcellularLocation>
    <subcellularLocation>
        <location evidence="1">Membrane</location>
        <topology evidence="1">Multi-pass membrane protein</topology>
    </subcellularLocation>
</comment>
<evidence type="ECO:0000313" key="15">
    <source>
        <dbReference type="EMBL" id="ART64336.1"/>
    </source>
</evidence>
<dbReference type="Pfam" id="PF02705">
    <property type="entry name" value="K_trans"/>
    <property type="match status" value="1"/>
</dbReference>
<evidence type="ECO:0000256" key="9">
    <source>
        <dbReference type="ARBA" id="ARBA00022989"/>
    </source>
</evidence>
<dbReference type="RefSeq" id="WP_086901460.1">
    <property type="nucleotide sequence ID" value="NZ_CP021358.1"/>
</dbReference>
<feature type="transmembrane region" description="Helical" evidence="12">
    <location>
        <begin position="58"/>
        <end position="79"/>
    </location>
</feature>
<feature type="transmembrane region" description="Helical" evidence="12">
    <location>
        <begin position="223"/>
        <end position="245"/>
    </location>
</feature>
<evidence type="ECO:0000256" key="6">
    <source>
        <dbReference type="ARBA" id="ARBA00022692"/>
    </source>
</evidence>
<dbReference type="InterPro" id="IPR053952">
    <property type="entry name" value="K_trans_C"/>
</dbReference>
<evidence type="ECO:0000313" key="16">
    <source>
        <dbReference type="Proteomes" id="UP000194457"/>
    </source>
</evidence>
<dbReference type="GO" id="GO:0005886">
    <property type="term" value="C:plasma membrane"/>
    <property type="evidence" value="ECO:0007669"/>
    <property type="project" value="UniProtKB-SubCell"/>
</dbReference>
<feature type="transmembrane region" description="Helical" evidence="12">
    <location>
        <begin position="429"/>
        <end position="451"/>
    </location>
</feature>
<sequence>MTTANAGNAETSPHKASMTTLTIAAVGVVYGDIGTSPLYTLKEIFTGGYGLKADDSGVLGILSLIFWSLIWVVTLKYVLVVLRADNQGEGGVMALTALARRGVKNRHLQLVLVMLGLAGASLLYGDSMITPAISVLSAVEGIEVAYAPISHWVVPVALGILIALFVLQQRGTAAVGKLFGPLTLLWFASLAALGIYGITQAPQVLSAINPVHAIDVFRSNPGIGIVIFSSVVLAITGAEALYADLGHFGRRPIARAWVWIVLPALVLNYFGQGALLLIRPEAINNPFYLLAPDWALWPMVILATIATIIASQAVITGAYSMTYQAIQFGFIPRMRVFHTSSAERGQIYIPTVNWLLMAGVVALVLGFKSSTNLAAAYGIAVTGTMLITSLLLSVVMIRVWRWPLWSALPLLTGFLLVDTLYFSANLAKIFHGGAFPVLAGIVLFTLMSTWWRGRALLEKRVGTDLPLEALIHSLRRQPPHRVSGTAVFLSGRREVLPRALLHNLMHNQVLHERVIVVTVESDDRPWLEASERVHMEAFEDGFHRAVIRFGYMETNDVPAALQTYSRLQASSDAPFPFEPMKTTWFLTRETLVSSPHVGMARWRERLFSFMLKSAHSNMQFFHLPPNRVVELGSQVEV</sequence>
<evidence type="ECO:0000256" key="5">
    <source>
        <dbReference type="ARBA" id="ARBA00022538"/>
    </source>
</evidence>
<dbReference type="AlphaFoldDB" id="A0A240UT73"/>
<evidence type="ECO:0000256" key="11">
    <source>
        <dbReference type="ARBA" id="ARBA00023136"/>
    </source>
</evidence>
<keyword evidence="6 12" id="KW-0812">Transmembrane</keyword>
<feature type="transmembrane region" description="Helical" evidence="12">
    <location>
        <begin position="108"/>
        <end position="125"/>
    </location>
</feature>
<dbReference type="GO" id="GO:0015079">
    <property type="term" value="F:potassium ion transmembrane transporter activity"/>
    <property type="evidence" value="ECO:0007669"/>
    <property type="project" value="UniProtKB-UniRule"/>
</dbReference>
<keyword evidence="7 12" id="KW-0769">Symport</keyword>
<evidence type="ECO:0000256" key="1">
    <source>
        <dbReference type="ARBA" id="ARBA00004141"/>
    </source>
</evidence>
<dbReference type="HAMAP" id="MF_01522">
    <property type="entry name" value="Kup"/>
    <property type="match status" value="1"/>
</dbReference>
<evidence type="ECO:0000256" key="7">
    <source>
        <dbReference type="ARBA" id="ARBA00022847"/>
    </source>
</evidence>
<dbReference type="InterPro" id="IPR053951">
    <property type="entry name" value="K_trans_N"/>
</dbReference>
<evidence type="ECO:0000256" key="10">
    <source>
        <dbReference type="ARBA" id="ARBA00023065"/>
    </source>
</evidence>
<dbReference type="OrthoDB" id="9805577at2"/>
<gene>
    <name evidence="12" type="primary">kup</name>
    <name evidence="15" type="ORF">B9H00_15795</name>
</gene>
<comment type="catalytic activity">
    <reaction evidence="12">
        <text>K(+)(in) + H(+)(in) = K(+)(out) + H(+)(out)</text>
        <dbReference type="Rhea" id="RHEA:28490"/>
        <dbReference type="ChEBI" id="CHEBI:15378"/>
        <dbReference type="ChEBI" id="CHEBI:29103"/>
    </reaction>
</comment>
<feature type="domain" description="K+ potassium transporter C-terminal" evidence="14">
    <location>
        <begin position="483"/>
        <end position="636"/>
    </location>
</feature>
<dbReference type="EMBL" id="CP021358">
    <property type="protein sequence ID" value="ART64336.1"/>
    <property type="molecule type" value="Genomic_DNA"/>
</dbReference>
<name>A0A240UT73_9GAMM</name>
<feature type="transmembrane region" description="Helical" evidence="12">
    <location>
        <begin position="404"/>
        <end position="423"/>
    </location>
</feature>
<comment type="function">
    <text evidence="12">Transport of potassium into the cell. Likely operates as a K(+):H(+) symporter.</text>
</comment>
<keyword evidence="16" id="KW-1185">Reference proteome</keyword>
<proteinExistence type="inferred from homology"/>
<keyword evidence="3 12" id="KW-0813">Transport</keyword>
<keyword evidence="11 12" id="KW-0472">Membrane</keyword>
<dbReference type="GO" id="GO:0015293">
    <property type="term" value="F:symporter activity"/>
    <property type="evidence" value="ECO:0007669"/>
    <property type="project" value="UniProtKB-UniRule"/>
</dbReference>
<feature type="transmembrane region" description="Helical" evidence="12">
    <location>
        <begin position="145"/>
        <end position="167"/>
    </location>
</feature>
<feature type="transmembrane region" description="Helical" evidence="12">
    <location>
        <begin position="257"/>
        <end position="278"/>
    </location>
</feature>
<feature type="transmembrane region" description="Helical" evidence="12">
    <location>
        <begin position="347"/>
        <end position="367"/>
    </location>
</feature>
<reference evidence="15 16" key="1">
    <citation type="submission" date="2017-05" db="EMBL/GenBank/DDBJ databases">
        <authorList>
            <person name="Song R."/>
            <person name="Chenine A.L."/>
            <person name="Ruprecht R.M."/>
        </authorList>
    </citation>
    <scope>NUCLEOTIDE SEQUENCE [LARGE SCALE GENOMIC DNA]</scope>
    <source>
        <strain evidence="15">SW32</strain>
    </source>
</reference>
<organism evidence="15 16">
    <name type="scientific">Kushneria marisflavi</name>
    <dbReference type="NCBI Taxonomy" id="157779"/>
    <lineage>
        <taxon>Bacteria</taxon>
        <taxon>Pseudomonadati</taxon>
        <taxon>Pseudomonadota</taxon>
        <taxon>Gammaproteobacteria</taxon>
        <taxon>Oceanospirillales</taxon>
        <taxon>Halomonadaceae</taxon>
        <taxon>Kushneria</taxon>
    </lineage>
</organism>
<evidence type="ECO:0000256" key="4">
    <source>
        <dbReference type="ARBA" id="ARBA00022475"/>
    </source>
</evidence>
<dbReference type="Proteomes" id="UP000194457">
    <property type="component" value="Chromosome"/>
</dbReference>
<keyword evidence="9 12" id="KW-1133">Transmembrane helix</keyword>
<dbReference type="InterPro" id="IPR023051">
    <property type="entry name" value="Kup"/>
</dbReference>
<keyword evidence="8 12" id="KW-0630">Potassium</keyword>
<dbReference type="Pfam" id="PF22776">
    <property type="entry name" value="K_trans_C"/>
    <property type="match status" value="1"/>
</dbReference>
<keyword evidence="5 12" id="KW-0633">Potassium transport</keyword>
<evidence type="ECO:0000259" key="13">
    <source>
        <dbReference type="Pfam" id="PF02705"/>
    </source>
</evidence>
<comment type="similarity">
    <text evidence="2 12">Belongs to the HAK/KUP transporter (TC 2.A.72) family.</text>
</comment>
<evidence type="ECO:0000256" key="2">
    <source>
        <dbReference type="ARBA" id="ARBA00007019"/>
    </source>
</evidence>
<accession>A0A240UT73</accession>
<keyword evidence="10 12" id="KW-0406">Ion transport</keyword>
<dbReference type="PANTHER" id="PTHR30540:SF79">
    <property type="entry name" value="LOW AFFINITY POTASSIUM TRANSPORT SYSTEM PROTEIN KUP"/>
    <property type="match status" value="1"/>
</dbReference>
<feature type="domain" description="K+ potassium transporter integral membrane" evidence="13">
    <location>
        <begin position="22"/>
        <end position="463"/>
    </location>
</feature>
<dbReference type="PANTHER" id="PTHR30540">
    <property type="entry name" value="OSMOTIC STRESS POTASSIUM TRANSPORTER"/>
    <property type="match status" value="1"/>
</dbReference>
<evidence type="ECO:0000256" key="3">
    <source>
        <dbReference type="ARBA" id="ARBA00022448"/>
    </source>
</evidence>
<evidence type="ECO:0000256" key="8">
    <source>
        <dbReference type="ARBA" id="ARBA00022958"/>
    </source>
</evidence>
<dbReference type="KEGG" id="kma:B9H00_15795"/>
<feature type="transmembrane region" description="Helical" evidence="12">
    <location>
        <begin position="179"/>
        <end position="198"/>
    </location>
</feature>
<evidence type="ECO:0000256" key="12">
    <source>
        <dbReference type="HAMAP-Rule" id="MF_01522"/>
    </source>
</evidence>
<protein>
    <recommendedName>
        <fullName evidence="12">Probable potassium transport system protein Kup</fullName>
    </recommendedName>
</protein>
<keyword evidence="4 12" id="KW-1003">Cell membrane</keyword>
<feature type="transmembrane region" description="Helical" evidence="12">
    <location>
        <begin position="298"/>
        <end position="326"/>
    </location>
</feature>